<evidence type="ECO:0000313" key="9">
    <source>
        <dbReference type="Proteomes" id="UP000018458"/>
    </source>
</evidence>
<name>E8LLB7_SUCHY</name>
<dbReference type="STRING" id="762983.HMPREF9444_01528"/>
<dbReference type="HOGENOM" id="CLU_019602_18_2_6"/>
<feature type="domain" description="Solute-binding protein family 3/N-terminal" evidence="6">
    <location>
        <begin position="30"/>
        <end position="253"/>
    </location>
</feature>
<evidence type="ECO:0000256" key="5">
    <source>
        <dbReference type="SAM" id="SignalP"/>
    </source>
</evidence>
<dbReference type="PANTHER" id="PTHR35936">
    <property type="entry name" value="MEMBRANE-BOUND LYTIC MUREIN TRANSGLYCOSYLASE F"/>
    <property type="match status" value="1"/>
</dbReference>
<evidence type="ECO:0000259" key="6">
    <source>
        <dbReference type="SMART" id="SM00062"/>
    </source>
</evidence>
<accession>E8LLB7</accession>
<proteinExistence type="inferred from homology"/>
<organism evidence="8 9">
    <name type="scientific">Succinatimonas hippei (strain DSM 22608 / JCM 16073 / KCTC 15190 / YIT 12066)</name>
    <dbReference type="NCBI Taxonomy" id="762983"/>
    <lineage>
        <taxon>Bacteria</taxon>
        <taxon>Pseudomonadati</taxon>
        <taxon>Pseudomonadota</taxon>
        <taxon>Gammaproteobacteria</taxon>
        <taxon>Aeromonadales</taxon>
        <taxon>Succinivibrionaceae</taxon>
        <taxon>Succinatimonas</taxon>
    </lineage>
</organism>
<dbReference type="eggNOG" id="COG0834">
    <property type="taxonomic scope" value="Bacteria"/>
</dbReference>
<dbReference type="InterPro" id="IPR001320">
    <property type="entry name" value="Iontro_rcpt_C"/>
</dbReference>
<dbReference type="Pfam" id="PF00497">
    <property type="entry name" value="SBP_bac_3"/>
    <property type="match status" value="1"/>
</dbReference>
<dbReference type="SMART" id="SM00079">
    <property type="entry name" value="PBPe"/>
    <property type="match status" value="1"/>
</dbReference>
<dbReference type="InterPro" id="IPR018313">
    <property type="entry name" value="SBP_3_CS"/>
</dbReference>
<gene>
    <name evidence="8" type="ORF">HMPREF9444_01528</name>
</gene>
<evidence type="ECO:0000313" key="8">
    <source>
        <dbReference type="EMBL" id="EFY06696.1"/>
    </source>
</evidence>
<keyword evidence="3 5" id="KW-0732">Signal</keyword>
<dbReference type="GO" id="GO:0015276">
    <property type="term" value="F:ligand-gated monoatomic ion channel activity"/>
    <property type="evidence" value="ECO:0007669"/>
    <property type="project" value="InterPro"/>
</dbReference>
<evidence type="ECO:0000256" key="2">
    <source>
        <dbReference type="ARBA" id="ARBA00010333"/>
    </source>
</evidence>
<dbReference type="PANTHER" id="PTHR35936:SF17">
    <property type="entry name" value="ARGININE-BINDING EXTRACELLULAR PROTEIN ARTP"/>
    <property type="match status" value="1"/>
</dbReference>
<dbReference type="CDD" id="cd13624">
    <property type="entry name" value="PBP2_Arg_Lys_His"/>
    <property type="match status" value="1"/>
</dbReference>
<dbReference type="InterPro" id="IPR001638">
    <property type="entry name" value="Solute-binding_3/MltF_N"/>
</dbReference>
<sequence>MFSGILKMKKVFAACALALSAFCVSAQADTLKVGSHPTFAPFEFVDSEGKAIGFDIDLINAIAKANGDTVEIVSMPFDGLIPALVTNQIDAIISGMTITDARKERVEFTDGYYKSIQSVLIRKADAEKFKKVEDLKGQKICTQIGTTGDKFARTLSEDVIAMNNEPDALMELRNGGCAALINDRPTNLYYLLQSKATEIGELKDDSLYLNPEFYGIAVNKNNKALVKRLNAGLEKIAASGELKSIHEKWFGVAD</sequence>
<feature type="domain" description="Ionotropic glutamate receptor C-terminal" evidence="7">
    <location>
        <begin position="30"/>
        <end position="252"/>
    </location>
</feature>
<feature type="chain" id="PRO_5003227303" evidence="5">
    <location>
        <begin position="29"/>
        <end position="254"/>
    </location>
</feature>
<protein>
    <submittedName>
        <fullName evidence="8">ABC transporter, substrate-binding protein, family 3</fullName>
    </submittedName>
</protein>
<dbReference type="GO" id="GO:0016020">
    <property type="term" value="C:membrane"/>
    <property type="evidence" value="ECO:0007669"/>
    <property type="project" value="InterPro"/>
</dbReference>
<dbReference type="SUPFAM" id="SSF53850">
    <property type="entry name" value="Periplasmic binding protein-like II"/>
    <property type="match status" value="1"/>
</dbReference>
<dbReference type="PROSITE" id="PS01039">
    <property type="entry name" value="SBP_BACTERIAL_3"/>
    <property type="match status" value="1"/>
</dbReference>
<feature type="signal peptide" evidence="5">
    <location>
        <begin position="1"/>
        <end position="28"/>
    </location>
</feature>
<dbReference type="Proteomes" id="UP000018458">
    <property type="component" value="Unassembled WGS sequence"/>
</dbReference>
<dbReference type="GO" id="GO:0030313">
    <property type="term" value="C:cell envelope"/>
    <property type="evidence" value="ECO:0007669"/>
    <property type="project" value="UniProtKB-SubCell"/>
</dbReference>
<dbReference type="Gene3D" id="3.40.190.10">
    <property type="entry name" value="Periplasmic binding protein-like II"/>
    <property type="match status" value="2"/>
</dbReference>
<dbReference type="EMBL" id="AEVO01000088">
    <property type="protein sequence ID" value="EFY06696.1"/>
    <property type="molecule type" value="Genomic_DNA"/>
</dbReference>
<evidence type="ECO:0000256" key="4">
    <source>
        <dbReference type="RuleBase" id="RU003744"/>
    </source>
</evidence>
<dbReference type="SMART" id="SM00062">
    <property type="entry name" value="PBPb"/>
    <property type="match status" value="1"/>
</dbReference>
<keyword evidence="9" id="KW-1185">Reference proteome</keyword>
<comment type="similarity">
    <text evidence="2 4">Belongs to the bacterial solute-binding protein 3 family.</text>
</comment>
<evidence type="ECO:0000259" key="7">
    <source>
        <dbReference type="SMART" id="SM00079"/>
    </source>
</evidence>
<evidence type="ECO:0000256" key="1">
    <source>
        <dbReference type="ARBA" id="ARBA00004196"/>
    </source>
</evidence>
<comment type="caution">
    <text evidence="8">The sequence shown here is derived from an EMBL/GenBank/DDBJ whole genome shotgun (WGS) entry which is preliminary data.</text>
</comment>
<dbReference type="AlphaFoldDB" id="E8LLB7"/>
<evidence type="ECO:0000256" key="3">
    <source>
        <dbReference type="ARBA" id="ARBA00022729"/>
    </source>
</evidence>
<reference evidence="8 9" key="1">
    <citation type="submission" date="2011-01" db="EMBL/GenBank/DDBJ databases">
        <authorList>
            <person name="Weinstock G."/>
            <person name="Sodergren E."/>
            <person name="Clifton S."/>
            <person name="Fulton L."/>
            <person name="Fulton B."/>
            <person name="Courtney L."/>
            <person name="Fronick C."/>
            <person name="Harrison M."/>
            <person name="Strong C."/>
            <person name="Farmer C."/>
            <person name="Delahaunty K."/>
            <person name="Markovic C."/>
            <person name="Hall O."/>
            <person name="Minx P."/>
            <person name="Tomlinson C."/>
            <person name="Mitreva M."/>
            <person name="Hou S."/>
            <person name="Chen J."/>
            <person name="Wollam A."/>
            <person name="Pepin K.H."/>
            <person name="Johnson M."/>
            <person name="Bhonagiri V."/>
            <person name="Zhang X."/>
            <person name="Suruliraj S."/>
            <person name="Warren W."/>
            <person name="Chinwalla A."/>
            <person name="Mardis E.R."/>
            <person name="Wilson R.K."/>
        </authorList>
    </citation>
    <scope>NUCLEOTIDE SEQUENCE [LARGE SCALE GENOMIC DNA]</scope>
    <source>
        <strain evidence="9">DSM 22608 / JCM 16073 / KCTC 15190 / YIT 12066</strain>
    </source>
</reference>
<comment type="subcellular location">
    <subcellularLocation>
        <location evidence="1">Cell envelope</location>
    </subcellularLocation>
</comment>